<gene>
    <name evidence="1" type="ORF">Slin15195_G124000</name>
</gene>
<dbReference type="InterPro" id="IPR027417">
    <property type="entry name" value="P-loop_NTPase"/>
</dbReference>
<protein>
    <submittedName>
        <fullName evidence="1">P-loop containing nucleoside triphosphate hydrolase</fullName>
    </submittedName>
</protein>
<proteinExistence type="predicted"/>
<dbReference type="Proteomes" id="UP001056384">
    <property type="component" value="Chromosome 12"/>
</dbReference>
<keyword evidence="2" id="KW-1185">Reference proteome</keyword>
<dbReference type="InterPro" id="IPR053226">
    <property type="entry name" value="Pyrrolopyrazine_biosynth_F"/>
</dbReference>
<keyword evidence="1" id="KW-0378">Hydrolase</keyword>
<dbReference type="OrthoDB" id="3634487at2759"/>
<name>A0A9Q9B9Z1_9PEZI</name>
<evidence type="ECO:0000313" key="1">
    <source>
        <dbReference type="EMBL" id="USW59081.1"/>
    </source>
</evidence>
<dbReference type="PANTHER" id="PTHR48419">
    <property type="entry name" value="SULFOTRANSFERASE DOMAIN-CONTAINING PROTEIN"/>
    <property type="match status" value="1"/>
</dbReference>
<dbReference type="GO" id="GO:0016787">
    <property type="term" value="F:hydrolase activity"/>
    <property type="evidence" value="ECO:0007669"/>
    <property type="project" value="UniProtKB-KW"/>
</dbReference>
<reference evidence="1" key="1">
    <citation type="submission" date="2022-06" db="EMBL/GenBank/DDBJ databases">
        <title>Complete genome sequences of two strains of the flax pathogen Septoria linicola.</title>
        <authorList>
            <person name="Lapalu N."/>
            <person name="Simon A."/>
            <person name="Demenou B."/>
            <person name="Paumier D."/>
            <person name="Guillot M.-P."/>
            <person name="Gout L."/>
            <person name="Valade R."/>
        </authorList>
    </citation>
    <scope>NUCLEOTIDE SEQUENCE</scope>
    <source>
        <strain evidence="1">SE15195</strain>
    </source>
</reference>
<dbReference type="Gene3D" id="3.40.50.300">
    <property type="entry name" value="P-loop containing nucleotide triphosphate hydrolases"/>
    <property type="match status" value="1"/>
</dbReference>
<dbReference type="AlphaFoldDB" id="A0A9Q9B9Z1"/>
<sequence length="347" mass="39457">MSTTDAEATGRNGVPPHPPSRCMLITIPRSCSNLLVRILALDRQEHIKHGGYHFLHTMIHMSNDHLIDNAPETWSDEQKLAIHELIHGGISKLEEDVKFEDDTTTAFTKEHCHTLVEPTHISRFVNGPPNKNEPESAPLRWSIPGYESLYTELNETILPDAYLLSWRPVFLIRHPIRVFESAWGSMNDVFKHSAETMTRGSDDKSKEATIKANMTYKFHRTLYNFYVSRGVRPILIDADDLIVHTQAITQKLAQQIGLDPSKLLYEWEALSEAELAKQEVQFRIMLSSLHASKGVQADKLGCDAGTPTEQVPRWTEKFGEKAALELKERVEASLADYEWLCKRKMSA</sequence>
<organism evidence="1 2">
    <name type="scientific">Septoria linicola</name>
    <dbReference type="NCBI Taxonomy" id="215465"/>
    <lineage>
        <taxon>Eukaryota</taxon>
        <taxon>Fungi</taxon>
        <taxon>Dikarya</taxon>
        <taxon>Ascomycota</taxon>
        <taxon>Pezizomycotina</taxon>
        <taxon>Dothideomycetes</taxon>
        <taxon>Dothideomycetidae</taxon>
        <taxon>Mycosphaerellales</taxon>
        <taxon>Mycosphaerellaceae</taxon>
        <taxon>Septoria</taxon>
    </lineage>
</organism>
<dbReference type="EMBL" id="CP099429">
    <property type="protein sequence ID" value="USW59081.1"/>
    <property type="molecule type" value="Genomic_DNA"/>
</dbReference>
<evidence type="ECO:0000313" key="2">
    <source>
        <dbReference type="Proteomes" id="UP001056384"/>
    </source>
</evidence>
<dbReference type="SUPFAM" id="SSF52540">
    <property type="entry name" value="P-loop containing nucleoside triphosphate hydrolases"/>
    <property type="match status" value="1"/>
</dbReference>
<dbReference type="PANTHER" id="PTHR48419:SF1">
    <property type="entry name" value="SULFOTRANSFERASE DOMAIN-CONTAINING PROTEIN"/>
    <property type="match status" value="1"/>
</dbReference>
<accession>A0A9Q9B9Z1</accession>